<dbReference type="Gene3D" id="1.20.1530.20">
    <property type="match status" value="1"/>
</dbReference>
<dbReference type="PANTHER" id="PTHR18640:SF10">
    <property type="entry name" value="SODIUM_METABOLITE COTRANSPORTER BASS4, CHLOROPLASTIC-RELATED"/>
    <property type="match status" value="1"/>
</dbReference>
<feature type="transmembrane region" description="Helical" evidence="2">
    <location>
        <begin position="183"/>
        <end position="202"/>
    </location>
</feature>
<keyword evidence="2" id="KW-1133">Transmembrane helix</keyword>
<dbReference type="AlphaFoldDB" id="A0A438DNI5"/>
<reference evidence="3 4" key="1">
    <citation type="journal article" date="2018" name="PLoS Genet.">
        <title>Population sequencing reveals clonal diversity and ancestral inbreeding in the grapevine cultivar Chardonnay.</title>
        <authorList>
            <person name="Roach M.J."/>
            <person name="Johnson D.L."/>
            <person name="Bohlmann J."/>
            <person name="van Vuuren H.J."/>
            <person name="Jones S.J."/>
            <person name="Pretorius I.S."/>
            <person name="Schmidt S.A."/>
            <person name="Borneman A.R."/>
        </authorList>
    </citation>
    <scope>NUCLEOTIDE SEQUENCE [LARGE SCALE GENOMIC DNA]</scope>
    <source>
        <strain evidence="4">cv. Chardonnay</strain>
        <tissue evidence="3">Leaf</tissue>
    </source>
</reference>
<keyword evidence="2" id="KW-0812">Transmembrane</keyword>
<accession>A0A438DNI5</accession>
<dbReference type="Proteomes" id="UP000288805">
    <property type="component" value="Unassembled WGS sequence"/>
</dbReference>
<evidence type="ECO:0000313" key="4">
    <source>
        <dbReference type="Proteomes" id="UP000288805"/>
    </source>
</evidence>
<protein>
    <submittedName>
        <fullName evidence="3">Putative sodium/metabolite cotransporter BASS4, chloroplastic</fullName>
    </submittedName>
</protein>
<feature type="transmembrane region" description="Helical" evidence="2">
    <location>
        <begin position="7"/>
        <end position="27"/>
    </location>
</feature>
<sequence length="228" mass="24732">MHQLLSVEWHWVLQILLLVVLLTGLMLRSGEIGAAAEAWPVGIFGLGSILLFTTPLFKAYFAISAPTSRIYNCHLLFLSCQFANCLKPFLTSTGLAIFSCMPTTLSSGVALTQACLSPKIMVLHGVGPISISKFIADGVGVSVPTKQLLRSLVVTLLIPLILGKVLRESFKGVADFVDKNRKLISMISAIFLSLLATGYPPLRRTKSIEFDVHHVKDAPRGTQSILAN</sequence>
<evidence type="ECO:0000256" key="2">
    <source>
        <dbReference type="SAM" id="Phobius"/>
    </source>
</evidence>
<dbReference type="InterPro" id="IPR016833">
    <property type="entry name" value="Put_Na-Bile_cotransptr"/>
</dbReference>
<evidence type="ECO:0000313" key="3">
    <source>
        <dbReference type="EMBL" id="RVW37006.1"/>
    </source>
</evidence>
<gene>
    <name evidence="3" type="primary">BASS4_1</name>
    <name evidence="3" type="ORF">CK203_099644</name>
</gene>
<evidence type="ECO:0000256" key="1">
    <source>
        <dbReference type="ARBA" id="ARBA00004141"/>
    </source>
</evidence>
<organism evidence="3 4">
    <name type="scientific">Vitis vinifera</name>
    <name type="common">Grape</name>
    <dbReference type="NCBI Taxonomy" id="29760"/>
    <lineage>
        <taxon>Eukaryota</taxon>
        <taxon>Viridiplantae</taxon>
        <taxon>Streptophyta</taxon>
        <taxon>Embryophyta</taxon>
        <taxon>Tracheophyta</taxon>
        <taxon>Spermatophyta</taxon>
        <taxon>Magnoliopsida</taxon>
        <taxon>eudicotyledons</taxon>
        <taxon>Gunneridae</taxon>
        <taxon>Pentapetalae</taxon>
        <taxon>rosids</taxon>
        <taxon>Vitales</taxon>
        <taxon>Vitaceae</taxon>
        <taxon>Viteae</taxon>
        <taxon>Vitis</taxon>
    </lineage>
</organism>
<dbReference type="PANTHER" id="PTHR18640">
    <property type="entry name" value="SOLUTE CARRIER FAMILY 10 MEMBER 7"/>
    <property type="match status" value="1"/>
</dbReference>
<name>A0A438DNI5_VITVI</name>
<proteinExistence type="predicted"/>
<dbReference type="EMBL" id="QGNW01001551">
    <property type="protein sequence ID" value="RVW37006.1"/>
    <property type="molecule type" value="Genomic_DNA"/>
</dbReference>
<dbReference type="InterPro" id="IPR038770">
    <property type="entry name" value="Na+/solute_symporter_sf"/>
</dbReference>
<feature type="transmembrane region" description="Helical" evidence="2">
    <location>
        <begin position="39"/>
        <end position="63"/>
    </location>
</feature>
<comment type="subcellular location">
    <subcellularLocation>
        <location evidence="1">Membrane</location>
        <topology evidence="1">Multi-pass membrane protein</topology>
    </subcellularLocation>
</comment>
<comment type="caution">
    <text evidence="3">The sequence shown here is derived from an EMBL/GenBank/DDBJ whole genome shotgun (WGS) entry which is preliminary data.</text>
</comment>
<dbReference type="Pfam" id="PF13593">
    <property type="entry name" value="SBF_like"/>
    <property type="match status" value="1"/>
</dbReference>
<keyword evidence="2" id="KW-0472">Membrane</keyword>
<dbReference type="GO" id="GO:0016020">
    <property type="term" value="C:membrane"/>
    <property type="evidence" value="ECO:0007669"/>
    <property type="project" value="UniProtKB-SubCell"/>
</dbReference>